<evidence type="ECO:0000313" key="2">
    <source>
        <dbReference type="Proteomes" id="UP000076925"/>
    </source>
</evidence>
<proteinExistence type="predicted"/>
<organism evidence="1 2">
    <name type="scientific">Scytonema hofmannii PCC 7110</name>
    <dbReference type="NCBI Taxonomy" id="128403"/>
    <lineage>
        <taxon>Bacteria</taxon>
        <taxon>Bacillati</taxon>
        <taxon>Cyanobacteriota</taxon>
        <taxon>Cyanophyceae</taxon>
        <taxon>Nostocales</taxon>
        <taxon>Scytonemataceae</taxon>
        <taxon>Scytonema</taxon>
    </lineage>
</organism>
<keyword evidence="1" id="KW-0378">Hydrolase</keyword>
<sequence length="152" mass="16637">MLKIHTLNMGIITTTITVTNLVDEILAERGFISQEEIRSVTLENVLVDTGATRLCLPSDIITQLGLPLAGEIDVKTPTGICKTKLFKRVSLTVEGRKGEFTCTELPGAEDPLLGLIPLEELGLQPDVINQRLIVLPEQGRDTYHTILSAFTL</sequence>
<gene>
    <name evidence="1" type="ORF">WA1_29490</name>
</gene>
<reference evidence="1 2" key="1">
    <citation type="journal article" date="2013" name="Genome Biol. Evol.">
        <title>Genomes of Stigonematalean cyanobacteria (subsection V) and the evolution of oxygenic photosynthesis from prokaryotes to plastids.</title>
        <authorList>
            <person name="Dagan T."/>
            <person name="Roettger M."/>
            <person name="Stucken K."/>
            <person name="Landan G."/>
            <person name="Koch R."/>
            <person name="Major P."/>
            <person name="Gould S.B."/>
            <person name="Goremykin V.V."/>
            <person name="Rippka R."/>
            <person name="Tandeau de Marsac N."/>
            <person name="Gugger M."/>
            <person name="Lockhart P.J."/>
            <person name="Allen J.F."/>
            <person name="Brune I."/>
            <person name="Maus I."/>
            <person name="Puhler A."/>
            <person name="Martin W.F."/>
        </authorList>
    </citation>
    <scope>NUCLEOTIDE SEQUENCE [LARGE SCALE GENOMIC DNA]</scope>
    <source>
        <strain evidence="1 2">PCC 7110</strain>
    </source>
</reference>
<dbReference type="Proteomes" id="UP000076925">
    <property type="component" value="Unassembled WGS sequence"/>
</dbReference>
<comment type="caution">
    <text evidence="1">The sequence shown here is derived from an EMBL/GenBank/DDBJ whole genome shotgun (WGS) entry which is preliminary data.</text>
</comment>
<dbReference type="STRING" id="128403.WA1_29490"/>
<protein>
    <submittedName>
        <fullName evidence="1">Aspartyl protease</fullName>
    </submittedName>
</protein>
<dbReference type="RefSeq" id="WP_033336829.1">
    <property type="nucleotide sequence ID" value="NZ_KQ976354.1"/>
</dbReference>
<dbReference type="Gene3D" id="2.40.70.10">
    <property type="entry name" value="Acid Proteases"/>
    <property type="match status" value="1"/>
</dbReference>
<dbReference type="InterPro" id="IPR001969">
    <property type="entry name" value="Aspartic_peptidase_AS"/>
</dbReference>
<dbReference type="InterPro" id="IPR021109">
    <property type="entry name" value="Peptidase_aspartic_dom_sf"/>
</dbReference>
<dbReference type="GO" id="GO:0006508">
    <property type="term" value="P:proteolysis"/>
    <property type="evidence" value="ECO:0007669"/>
    <property type="project" value="UniProtKB-KW"/>
</dbReference>
<dbReference type="EMBL" id="ANNX02000031">
    <property type="protein sequence ID" value="KYC40088.1"/>
    <property type="molecule type" value="Genomic_DNA"/>
</dbReference>
<name>A0A139X5W5_9CYAN</name>
<accession>A0A139X5W5</accession>
<dbReference type="SUPFAM" id="SSF50630">
    <property type="entry name" value="Acid proteases"/>
    <property type="match status" value="1"/>
</dbReference>
<keyword evidence="2" id="KW-1185">Reference proteome</keyword>
<dbReference type="GO" id="GO:0004190">
    <property type="term" value="F:aspartic-type endopeptidase activity"/>
    <property type="evidence" value="ECO:0007669"/>
    <property type="project" value="InterPro"/>
</dbReference>
<dbReference type="PROSITE" id="PS00141">
    <property type="entry name" value="ASP_PROTEASE"/>
    <property type="match status" value="1"/>
</dbReference>
<evidence type="ECO:0000313" key="1">
    <source>
        <dbReference type="EMBL" id="KYC40088.1"/>
    </source>
</evidence>
<keyword evidence="1" id="KW-0645">Protease</keyword>
<dbReference type="AlphaFoldDB" id="A0A139X5W5"/>